<evidence type="ECO:0000313" key="3">
    <source>
        <dbReference type="Proteomes" id="UP000279307"/>
    </source>
</evidence>
<accession>A0A3L8DI08</accession>
<gene>
    <name evidence="2" type="ORF">DMN91_006690</name>
</gene>
<dbReference type="AlphaFoldDB" id="A0A3L8DI08"/>
<evidence type="ECO:0000313" key="2">
    <source>
        <dbReference type="EMBL" id="RLU20084.1"/>
    </source>
</evidence>
<proteinExistence type="predicted"/>
<feature type="signal peptide" evidence="1">
    <location>
        <begin position="1"/>
        <end position="16"/>
    </location>
</feature>
<keyword evidence="1" id="KW-0732">Signal</keyword>
<dbReference type="Proteomes" id="UP000279307">
    <property type="component" value="Chromosome 7"/>
</dbReference>
<protein>
    <recommendedName>
        <fullName evidence="4">Secreted protein</fullName>
    </recommendedName>
</protein>
<dbReference type="EMBL" id="QOIP01000007">
    <property type="protein sequence ID" value="RLU20084.1"/>
    <property type="molecule type" value="Genomic_DNA"/>
</dbReference>
<comment type="caution">
    <text evidence="2">The sequence shown here is derived from an EMBL/GenBank/DDBJ whole genome shotgun (WGS) entry which is preliminary data.</text>
</comment>
<name>A0A3L8DI08_OOCBI</name>
<sequence>MKKLLFLAICVQIALAVIGRHHRFAHRSRLKTSASSSWLDIVLIDNEIVITKLSTLWSTPSVPVWTMYRPLRNCKLWVMEALKPILHK</sequence>
<evidence type="ECO:0000256" key="1">
    <source>
        <dbReference type="SAM" id="SignalP"/>
    </source>
</evidence>
<evidence type="ECO:0008006" key="4">
    <source>
        <dbReference type="Google" id="ProtNLM"/>
    </source>
</evidence>
<organism evidence="2 3">
    <name type="scientific">Ooceraea biroi</name>
    <name type="common">Clonal raider ant</name>
    <name type="synonym">Cerapachys biroi</name>
    <dbReference type="NCBI Taxonomy" id="2015173"/>
    <lineage>
        <taxon>Eukaryota</taxon>
        <taxon>Metazoa</taxon>
        <taxon>Ecdysozoa</taxon>
        <taxon>Arthropoda</taxon>
        <taxon>Hexapoda</taxon>
        <taxon>Insecta</taxon>
        <taxon>Pterygota</taxon>
        <taxon>Neoptera</taxon>
        <taxon>Endopterygota</taxon>
        <taxon>Hymenoptera</taxon>
        <taxon>Apocrita</taxon>
        <taxon>Aculeata</taxon>
        <taxon>Formicoidea</taxon>
        <taxon>Formicidae</taxon>
        <taxon>Dorylinae</taxon>
        <taxon>Ooceraea</taxon>
    </lineage>
</organism>
<reference evidence="2 3" key="1">
    <citation type="journal article" date="2018" name="Genome Res.">
        <title>The genomic architecture and molecular evolution of ant odorant receptors.</title>
        <authorList>
            <person name="McKenzie S.K."/>
            <person name="Kronauer D.J.C."/>
        </authorList>
    </citation>
    <scope>NUCLEOTIDE SEQUENCE [LARGE SCALE GENOMIC DNA]</scope>
    <source>
        <strain evidence="2">Clonal line C1</strain>
    </source>
</reference>
<feature type="chain" id="PRO_5018130479" description="Secreted protein" evidence="1">
    <location>
        <begin position="17"/>
        <end position="88"/>
    </location>
</feature>